<dbReference type="PANTHER" id="PTHR11255:SF54">
    <property type="entry name" value="DIACYLGLYCEROL KINASE THETA"/>
    <property type="match status" value="1"/>
</dbReference>
<keyword evidence="6 12" id="KW-0547">Nucleotide-binding</keyword>
<dbReference type="GeneID" id="5726502"/>
<dbReference type="SMART" id="SM00045">
    <property type="entry name" value="DAGKa"/>
    <property type="match status" value="1"/>
</dbReference>
<keyword evidence="5" id="KW-0677">Repeat</keyword>
<dbReference type="PANTHER" id="PTHR11255">
    <property type="entry name" value="DIACYLGLYCEROL KINASE"/>
    <property type="match status" value="1"/>
</dbReference>
<evidence type="ECO:0000313" key="17">
    <source>
        <dbReference type="EMBL" id="PNW80313.1"/>
    </source>
</evidence>
<dbReference type="PROSITE" id="PS50146">
    <property type="entry name" value="DAGK"/>
    <property type="match status" value="1"/>
</dbReference>
<organism evidence="17 18">
    <name type="scientific">Chlamydomonas reinhardtii</name>
    <name type="common">Chlamydomonas smithii</name>
    <dbReference type="NCBI Taxonomy" id="3055"/>
    <lineage>
        <taxon>Eukaryota</taxon>
        <taxon>Viridiplantae</taxon>
        <taxon>Chlorophyta</taxon>
        <taxon>core chlorophytes</taxon>
        <taxon>Chlorophyceae</taxon>
        <taxon>CS clade</taxon>
        <taxon>Chlamydomonadales</taxon>
        <taxon>Chlamydomonadaceae</taxon>
        <taxon>Chlamydomonas</taxon>
    </lineage>
</organism>
<feature type="domain" description="DAGKc" evidence="16">
    <location>
        <begin position="788"/>
        <end position="992"/>
    </location>
</feature>
<dbReference type="InterPro" id="IPR046349">
    <property type="entry name" value="C1-like_sf"/>
</dbReference>
<evidence type="ECO:0000256" key="13">
    <source>
        <dbReference type="SAM" id="MobiDB-lite"/>
    </source>
</evidence>
<dbReference type="EC" id="2.7.1.107" evidence="12"/>
<dbReference type="Pfam" id="PF00781">
    <property type="entry name" value="DAGK_cat"/>
    <property type="match status" value="2"/>
</dbReference>
<evidence type="ECO:0000256" key="14">
    <source>
        <dbReference type="SAM" id="Phobius"/>
    </source>
</evidence>
<dbReference type="InterPro" id="IPR002219">
    <property type="entry name" value="PKC_DAG/PE"/>
</dbReference>
<dbReference type="EMBL" id="CM008968">
    <property type="protein sequence ID" value="PNW80313.1"/>
    <property type="molecule type" value="Genomic_DNA"/>
</dbReference>
<evidence type="ECO:0000256" key="3">
    <source>
        <dbReference type="ARBA" id="ARBA00022679"/>
    </source>
</evidence>
<keyword evidence="8 12" id="KW-0418">Kinase</keyword>
<evidence type="ECO:0000256" key="9">
    <source>
        <dbReference type="ARBA" id="ARBA00022833"/>
    </source>
</evidence>
<dbReference type="Pfam" id="PF00609">
    <property type="entry name" value="DAGK_acc"/>
    <property type="match status" value="2"/>
</dbReference>
<keyword evidence="18" id="KW-1185">Reference proteome</keyword>
<dbReference type="ExpressionAtlas" id="A0A2K3DIF0">
    <property type="expression patterns" value="baseline"/>
</dbReference>
<evidence type="ECO:0000256" key="12">
    <source>
        <dbReference type="RuleBase" id="RU361128"/>
    </source>
</evidence>
<keyword evidence="7" id="KW-0863">Zinc-finger</keyword>
<evidence type="ECO:0000256" key="1">
    <source>
        <dbReference type="ARBA" id="ARBA00004370"/>
    </source>
</evidence>
<protein>
    <recommendedName>
        <fullName evidence="12">Diacylglycerol kinase</fullName>
        <shortName evidence="12">DAG kinase</shortName>
        <ecNumber evidence="12">2.7.1.107</ecNumber>
    </recommendedName>
</protein>
<dbReference type="SMART" id="SM00046">
    <property type="entry name" value="DAGKc"/>
    <property type="match status" value="1"/>
</dbReference>
<sequence>MAPYTVSSDQLSALIVFLTDPLDCTPGGSADRYASAVATWWAGPAGASFIRGGGVANILCRVKPRPGAVLGFLGLLALFLIILIRNVFIKLFRWYAAARGSGYVAVATQALRELHASGAFLTSSASWQQQQPLVPEQQQSLEQEGEGGACVPGLALLTGSDLRVGTGTSAPAPLLSGTHAPRPAAAHRWYTPSSISSPVVCAACFQPVVGAQGGQEQAQCCELCGVVAHGGCFKAVPHNCRLLTLGPPAQPAGSTASASAWSGGGAGADGHRAKGEAEGGAHSAVCGSDLFLAMSLPLPLPLPHDWRPAGTTLDLILPPADTELLVMANNAAGVAQAGAAAAGLISAAGAAAASTSHGPSCLCIYCGEPCEVGLLAVEPVWRCSGCRRFAHVQCWSTLHPGILSAATRAALAGQSLDADDVLASPRPASKWDAAAAWHQPAPLPSAGGVADGGLLHVTHSGGLGPAGEGALGVLAAGARSSASLRMLDSLGSASPARSPPGRAQRSRGGAGGGAGSRRTSADQQHQHNTLGHAHTLPPPYMPPLAQSMALPGGGGTGHLQPSSHHLGLSGSALNGDPHLHQQHKQLQQQGPAGGWVQAHSSPGAMLGAGAGGLGWVAGRAGAGASGQWDSERLADLDCCSPQSSLGALGAMVLPPTSVLPVQPGGGRGPSNGGESAGPGPHRTGVGTDLAADSSHSTHLVHGADDGAHHGPGSVDGDSGVPGAAGGATAPAGGGGGGTSRSRKKQLARALRQAQRWYRSHAGVWHLTAPADAGAPDRWRNFRIGMLPPGCKPILVCINPRSGPQVGEQLRRQLLQLLHPLQVVDLSRELPGPALRCWWGVPGLRVLAVGGDGTVGWVLGEMDALAEQLAAVASAGSRGRGAQQRDRHSGDGGALVAVPGGTAAAHPEGGLLSHSSDVLAAVEAGMGLGSREPPPPPPVAVLPLGTGNDLARVLGWGGGLAALDARGGVAAVLAEVASAASVALDRWRLAIAPSHLEAAKRGRSFLPRRRAPADGKKAAPTQVKVFNNYLGVGIDSWCCLEFHRLRERYPGWFKSQLGNRAWYTGVGARDLLARSCVDLPNRLTLVCDGVEVALPPSTQGILLLNIASYMGGVDLWGNGVWRQQDHAQEPHVLEPAAAVSPDNASRHLHRAATTPGYSTSVGGGPALPSAAPAPSTSGHTSARVSVDGRFSQPHCRVSVNNGPTAAMGASASSASLAGAGAAGLVSTATVLRRQAALGEAAERAQSSNDGVLEVIMITGAVQLGQLTVGLARATRLCQCRSAVITSRTELPMQVDGEPWMQPPAVMEVELKGSATMLRRLDLSNATQRLAAVVAEVLDAAAVRGTISLAQRMALGADMGQRLGAPHPV</sequence>
<dbReference type="OrthoDB" id="242257at2759"/>
<evidence type="ECO:0000256" key="10">
    <source>
        <dbReference type="ARBA" id="ARBA00022840"/>
    </source>
</evidence>
<dbReference type="SUPFAM" id="SSF111331">
    <property type="entry name" value="NAD kinase/diacylglycerol kinase-like"/>
    <property type="match status" value="1"/>
</dbReference>
<dbReference type="GO" id="GO:0008270">
    <property type="term" value="F:zinc ion binding"/>
    <property type="evidence" value="ECO:0007669"/>
    <property type="project" value="UniProtKB-KW"/>
</dbReference>
<dbReference type="Gene3D" id="3.40.50.10330">
    <property type="entry name" value="Probable inorganic polyphosphate/atp-NAD kinase, domain 1"/>
    <property type="match status" value="1"/>
</dbReference>
<dbReference type="CDD" id="cd20805">
    <property type="entry name" value="C1_DGK_rpt2"/>
    <property type="match status" value="1"/>
</dbReference>
<evidence type="ECO:0000256" key="5">
    <source>
        <dbReference type="ARBA" id="ARBA00022737"/>
    </source>
</evidence>
<keyword evidence="10 12" id="KW-0067">ATP-binding</keyword>
<feature type="domain" description="Phorbol-ester/DAG-type" evidence="15">
    <location>
        <begin position="186"/>
        <end position="240"/>
    </location>
</feature>
<proteinExistence type="inferred from homology"/>
<dbReference type="GO" id="GO:0005524">
    <property type="term" value="F:ATP binding"/>
    <property type="evidence" value="ECO:0007669"/>
    <property type="project" value="UniProtKB-KW"/>
</dbReference>
<dbReference type="GO" id="GO:0004143">
    <property type="term" value="F:ATP-dependent diacylglycerol kinase activity"/>
    <property type="evidence" value="ECO:0000318"/>
    <property type="project" value="GO_Central"/>
</dbReference>
<dbReference type="FunCoup" id="A0A2K3DIF0">
    <property type="interactions" value="1004"/>
</dbReference>
<keyword evidence="11 14" id="KW-0472">Membrane</keyword>
<gene>
    <name evidence="17" type="ORF">CHLRE_07g312400v5</name>
</gene>
<evidence type="ECO:0000256" key="7">
    <source>
        <dbReference type="ARBA" id="ARBA00022771"/>
    </source>
</evidence>
<keyword evidence="9" id="KW-0862">Zinc</keyword>
<evidence type="ECO:0000259" key="15">
    <source>
        <dbReference type="PROSITE" id="PS50081"/>
    </source>
</evidence>
<dbReference type="STRING" id="3055.A0A2K3DIF0"/>
<feature type="region of interest" description="Disordered" evidence="13">
    <location>
        <begin position="656"/>
        <end position="748"/>
    </location>
</feature>
<evidence type="ECO:0000256" key="6">
    <source>
        <dbReference type="ARBA" id="ARBA00022741"/>
    </source>
</evidence>
<keyword evidence="3 12" id="KW-0808">Transferase</keyword>
<dbReference type="InterPro" id="IPR016064">
    <property type="entry name" value="NAD/diacylglycerol_kinase_sf"/>
</dbReference>
<keyword evidence="14" id="KW-0812">Transmembrane</keyword>
<feature type="region of interest" description="Disordered" evidence="13">
    <location>
        <begin position="490"/>
        <end position="598"/>
    </location>
</feature>
<feature type="compositionally biased region" description="Low complexity" evidence="13">
    <location>
        <begin position="491"/>
        <end position="507"/>
    </location>
</feature>
<dbReference type="RefSeq" id="XP_042922382.1">
    <property type="nucleotide sequence ID" value="XM_043063814.1"/>
</dbReference>
<feature type="compositionally biased region" description="Low complexity" evidence="13">
    <location>
        <begin position="558"/>
        <end position="575"/>
    </location>
</feature>
<evidence type="ECO:0000256" key="4">
    <source>
        <dbReference type="ARBA" id="ARBA00022723"/>
    </source>
</evidence>
<evidence type="ECO:0000256" key="11">
    <source>
        <dbReference type="ARBA" id="ARBA00023136"/>
    </source>
</evidence>
<dbReference type="GO" id="GO:0007200">
    <property type="term" value="P:phospholipase C-activating G protein-coupled receptor signaling pathway"/>
    <property type="evidence" value="ECO:0007669"/>
    <property type="project" value="InterPro"/>
</dbReference>
<feature type="compositionally biased region" description="Low complexity" evidence="13">
    <location>
        <begin position="1165"/>
        <end position="1177"/>
    </location>
</feature>
<comment type="similarity">
    <text evidence="2 12">Belongs to the eukaryotic diacylglycerol kinase family.</text>
</comment>
<dbReference type="Gene3D" id="2.60.200.40">
    <property type="match status" value="1"/>
</dbReference>
<accession>A0A2K3DIF0</accession>
<comment type="subcellular location">
    <subcellularLocation>
        <location evidence="1">Membrane</location>
    </subcellularLocation>
</comment>
<feature type="region of interest" description="Disordered" evidence="13">
    <location>
        <begin position="874"/>
        <end position="899"/>
    </location>
</feature>
<keyword evidence="4" id="KW-0479">Metal-binding</keyword>
<dbReference type="GO" id="GO:0035556">
    <property type="term" value="P:intracellular signal transduction"/>
    <property type="evidence" value="ECO:0000318"/>
    <property type="project" value="GO_Central"/>
</dbReference>
<feature type="transmembrane region" description="Helical" evidence="14">
    <location>
        <begin position="68"/>
        <end position="88"/>
    </location>
</feature>
<dbReference type="KEGG" id="cre:CHLRE_07g312400v5"/>
<dbReference type="InterPro" id="IPR017438">
    <property type="entry name" value="ATP-NAD_kinase_N"/>
</dbReference>
<dbReference type="SUPFAM" id="SSF57889">
    <property type="entry name" value="Cysteine-rich domain"/>
    <property type="match status" value="1"/>
</dbReference>
<dbReference type="OMA" id="CGEPCEV"/>
<keyword evidence="14" id="KW-1133">Transmembrane helix</keyword>
<reference evidence="17 18" key="1">
    <citation type="journal article" date="2007" name="Science">
        <title>The Chlamydomonas genome reveals the evolution of key animal and plant functions.</title>
        <authorList>
            <person name="Merchant S.S."/>
            <person name="Prochnik S.E."/>
            <person name="Vallon O."/>
            <person name="Harris E.H."/>
            <person name="Karpowicz S.J."/>
            <person name="Witman G.B."/>
            <person name="Terry A."/>
            <person name="Salamov A."/>
            <person name="Fritz-Laylin L.K."/>
            <person name="Marechal-Drouard L."/>
            <person name="Marshall W.F."/>
            <person name="Qu L.H."/>
            <person name="Nelson D.R."/>
            <person name="Sanderfoot A.A."/>
            <person name="Spalding M.H."/>
            <person name="Kapitonov V.V."/>
            <person name="Ren Q."/>
            <person name="Ferris P."/>
            <person name="Lindquist E."/>
            <person name="Shapiro H."/>
            <person name="Lucas S.M."/>
            <person name="Grimwood J."/>
            <person name="Schmutz J."/>
            <person name="Cardol P."/>
            <person name="Cerutti H."/>
            <person name="Chanfreau G."/>
            <person name="Chen C.L."/>
            <person name="Cognat V."/>
            <person name="Croft M.T."/>
            <person name="Dent R."/>
            <person name="Dutcher S."/>
            <person name="Fernandez E."/>
            <person name="Fukuzawa H."/>
            <person name="Gonzalez-Ballester D."/>
            <person name="Gonzalez-Halphen D."/>
            <person name="Hallmann A."/>
            <person name="Hanikenne M."/>
            <person name="Hippler M."/>
            <person name="Inwood W."/>
            <person name="Jabbari K."/>
            <person name="Kalanon M."/>
            <person name="Kuras R."/>
            <person name="Lefebvre P.A."/>
            <person name="Lemaire S.D."/>
            <person name="Lobanov A.V."/>
            <person name="Lohr M."/>
            <person name="Manuell A."/>
            <person name="Meier I."/>
            <person name="Mets L."/>
            <person name="Mittag M."/>
            <person name="Mittelmeier T."/>
            <person name="Moroney J.V."/>
            <person name="Moseley J."/>
            <person name="Napoli C."/>
            <person name="Nedelcu A.M."/>
            <person name="Niyogi K."/>
            <person name="Novoselov S.V."/>
            <person name="Paulsen I.T."/>
            <person name="Pazour G."/>
            <person name="Purton S."/>
            <person name="Ral J.P."/>
            <person name="Riano-Pachon D.M."/>
            <person name="Riekhof W."/>
            <person name="Rymarquis L."/>
            <person name="Schroda M."/>
            <person name="Stern D."/>
            <person name="Umen J."/>
            <person name="Willows R."/>
            <person name="Wilson N."/>
            <person name="Zimmer S.L."/>
            <person name="Allmer J."/>
            <person name="Balk J."/>
            <person name="Bisova K."/>
            <person name="Chen C.J."/>
            <person name="Elias M."/>
            <person name="Gendler K."/>
            <person name="Hauser C."/>
            <person name="Lamb M.R."/>
            <person name="Ledford H."/>
            <person name="Long J.C."/>
            <person name="Minagawa J."/>
            <person name="Page M.D."/>
            <person name="Pan J."/>
            <person name="Pootakham W."/>
            <person name="Roje S."/>
            <person name="Rose A."/>
            <person name="Stahlberg E."/>
            <person name="Terauchi A.M."/>
            <person name="Yang P."/>
            <person name="Ball S."/>
            <person name="Bowler C."/>
            <person name="Dieckmann C.L."/>
            <person name="Gladyshev V.N."/>
            <person name="Green P."/>
            <person name="Jorgensen R."/>
            <person name="Mayfield S."/>
            <person name="Mueller-Roeber B."/>
            <person name="Rajamani S."/>
            <person name="Sayre R.T."/>
            <person name="Brokstein P."/>
            <person name="Dubchak I."/>
            <person name="Goodstein D."/>
            <person name="Hornick L."/>
            <person name="Huang Y.W."/>
            <person name="Jhaveri J."/>
            <person name="Luo Y."/>
            <person name="Martinez D."/>
            <person name="Ngau W.C."/>
            <person name="Otillar B."/>
            <person name="Poliakov A."/>
            <person name="Porter A."/>
            <person name="Szajkowski L."/>
            <person name="Werner G."/>
            <person name="Zhou K."/>
            <person name="Grigoriev I.V."/>
            <person name="Rokhsar D.S."/>
            <person name="Grossman A.R."/>
        </authorList>
    </citation>
    <scope>NUCLEOTIDE SEQUENCE [LARGE SCALE GENOMIC DNA]</scope>
    <source>
        <strain evidence="18">CC-503</strain>
    </source>
</reference>
<dbReference type="Gramene" id="PNW80313">
    <property type="protein sequence ID" value="PNW80313"/>
    <property type="gene ID" value="CHLRE_07g312400v5"/>
</dbReference>
<dbReference type="SMART" id="SM00109">
    <property type="entry name" value="C1"/>
    <property type="match status" value="1"/>
</dbReference>
<dbReference type="PROSITE" id="PS50081">
    <property type="entry name" value="ZF_DAG_PE_2"/>
    <property type="match status" value="1"/>
</dbReference>
<evidence type="ECO:0000313" key="18">
    <source>
        <dbReference type="Proteomes" id="UP000006906"/>
    </source>
</evidence>
<dbReference type="CDD" id="cd00029">
    <property type="entry name" value="C1"/>
    <property type="match status" value="1"/>
</dbReference>
<dbReference type="InterPro" id="IPR001206">
    <property type="entry name" value="Diacylglycerol_kinase_cat_dom"/>
</dbReference>
<dbReference type="InterPro" id="IPR037607">
    <property type="entry name" value="DGK"/>
</dbReference>
<dbReference type="GO" id="GO:0046486">
    <property type="term" value="P:glycerolipid metabolic process"/>
    <property type="evidence" value="ECO:0000318"/>
    <property type="project" value="GO_Central"/>
</dbReference>
<evidence type="ECO:0000259" key="16">
    <source>
        <dbReference type="PROSITE" id="PS50146"/>
    </source>
</evidence>
<evidence type="ECO:0000256" key="8">
    <source>
        <dbReference type="ARBA" id="ARBA00022777"/>
    </source>
</evidence>
<comment type="catalytic activity">
    <reaction evidence="12">
        <text>a 1,2-diacyl-sn-glycerol + ATP = a 1,2-diacyl-sn-glycero-3-phosphate + ADP + H(+)</text>
        <dbReference type="Rhea" id="RHEA:10272"/>
        <dbReference type="ChEBI" id="CHEBI:15378"/>
        <dbReference type="ChEBI" id="CHEBI:17815"/>
        <dbReference type="ChEBI" id="CHEBI:30616"/>
        <dbReference type="ChEBI" id="CHEBI:58608"/>
        <dbReference type="ChEBI" id="CHEBI:456216"/>
        <dbReference type="EC" id="2.7.1.107"/>
    </reaction>
</comment>
<dbReference type="Proteomes" id="UP000006906">
    <property type="component" value="Chromosome 7"/>
</dbReference>
<evidence type="ECO:0000256" key="2">
    <source>
        <dbReference type="ARBA" id="ARBA00009280"/>
    </source>
</evidence>
<dbReference type="GO" id="GO:0016020">
    <property type="term" value="C:membrane"/>
    <property type="evidence" value="ECO:0000318"/>
    <property type="project" value="GO_Central"/>
</dbReference>
<feature type="compositionally biased region" description="Gly residues" evidence="13">
    <location>
        <begin position="663"/>
        <end position="676"/>
    </location>
</feature>
<dbReference type="InParanoid" id="A0A2K3DIF0"/>
<feature type="region of interest" description="Disordered" evidence="13">
    <location>
        <begin position="1152"/>
        <end position="1184"/>
    </location>
</feature>
<name>A0A2K3DIF0_CHLRE</name>
<dbReference type="InterPro" id="IPR000756">
    <property type="entry name" value="Diacylglycerol_kin_accessory"/>
</dbReference>
<feature type="region of interest" description="Disordered" evidence="13">
    <location>
        <begin position="253"/>
        <end position="276"/>
    </location>
</feature>